<keyword evidence="5 6" id="KW-0732">Signal</keyword>
<feature type="chain" id="PRO_5029612876" evidence="6">
    <location>
        <begin position="28"/>
        <end position="202"/>
    </location>
</feature>
<dbReference type="Proteomes" id="UP000594220">
    <property type="component" value="Unplaced"/>
</dbReference>
<keyword evidence="8" id="KW-1185">Reference proteome</keyword>
<protein>
    <submittedName>
        <fullName evidence="7">Interleukin 17C</fullName>
    </submittedName>
</protein>
<gene>
    <name evidence="7" type="primary">IL17C</name>
</gene>
<dbReference type="InterPro" id="IPR010345">
    <property type="entry name" value="IL-17_fam"/>
</dbReference>
<proteinExistence type="inferred from homology"/>
<dbReference type="GO" id="GO:0006954">
    <property type="term" value="P:inflammatory response"/>
    <property type="evidence" value="ECO:0007669"/>
    <property type="project" value="InterPro"/>
</dbReference>
<organism evidence="7 8">
    <name type="scientific">Crocodylus porosus</name>
    <name type="common">Saltwater crocodile</name>
    <name type="synonym">Estuarine crocodile</name>
    <dbReference type="NCBI Taxonomy" id="8502"/>
    <lineage>
        <taxon>Eukaryota</taxon>
        <taxon>Metazoa</taxon>
        <taxon>Chordata</taxon>
        <taxon>Craniata</taxon>
        <taxon>Vertebrata</taxon>
        <taxon>Euteleostomi</taxon>
        <taxon>Archelosauria</taxon>
        <taxon>Archosauria</taxon>
        <taxon>Crocodylia</taxon>
        <taxon>Longirostres</taxon>
        <taxon>Crocodylidae</taxon>
        <taxon>Crocodylus</taxon>
    </lineage>
</organism>
<dbReference type="OMA" id="FAFHAEF"/>
<dbReference type="GO" id="GO:0005125">
    <property type="term" value="F:cytokine activity"/>
    <property type="evidence" value="ECO:0007669"/>
    <property type="project" value="UniProtKB-KW"/>
</dbReference>
<dbReference type="Ensembl" id="ENSCPRT00005011521.1">
    <property type="protein sequence ID" value="ENSCPRP00005009780.1"/>
    <property type="gene ID" value="ENSCPRG00005006982.1"/>
</dbReference>
<dbReference type="Pfam" id="PF06083">
    <property type="entry name" value="IL17"/>
    <property type="match status" value="1"/>
</dbReference>
<name>A0A7M4EH51_CROPO</name>
<comment type="similarity">
    <text evidence="2">Belongs to the IL-17 family.</text>
</comment>
<dbReference type="SUPFAM" id="SSF57501">
    <property type="entry name" value="Cystine-knot cytokines"/>
    <property type="match status" value="1"/>
</dbReference>
<keyword evidence="4" id="KW-0964">Secreted</keyword>
<evidence type="ECO:0000313" key="7">
    <source>
        <dbReference type="Ensembl" id="ENSCPRP00005009780.1"/>
    </source>
</evidence>
<evidence type="ECO:0000256" key="4">
    <source>
        <dbReference type="ARBA" id="ARBA00022525"/>
    </source>
</evidence>
<sequence length="202" mass="22807">MSPSTQASPAMALLCGVILLLLPACQARKLPGGSQAHHHHHVPCFSQEQLQAGEVPMHYMSRAVHWDRYTPVQMVPYLEQAQRDQRRRRRRHPKSGCPALQLTAGAHSEANERSISPWQYRIDEDENRYPPKLAFAECLCNGCIDTKTGRETTALNSVLIHQTMMVLRRKPCPRDAPATFAFDMDYIRVPVGCTCVLPRTAH</sequence>
<evidence type="ECO:0000256" key="1">
    <source>
        <dbReference type="ARBA" id="ARBA00004613"/>
    </source>
</evidence>
<evidence type="ECO:0000256" key="3">
    <source>
        <dbReference type="ARBA" id="ARBA00022514"/>
    </source>
</evidence>
<dbReference type="AlphaFoldDB" id="A0A7M4EH51"/>
<evidence type="ECO:0000313" key="8">
    <source>
        <dbReference type="Proteomes" id="UP000594220"/>
    </source>
</evidence>
<reference evidence="7" key="2">
    <citation type="submission" date="2025-09" db="UniProtKB">
        <authorList>
            <consortium name="Ensembl"/>
        </authorList>
    </citation>
    <scope>IDENTIFICATION</scope>
</reference>
<evidence type="ECO:0000256" key="6">
    <source>
        <dbReference type="SAM" id="SignalP"/>
    </source>
</evidence>
<reference evidence="7" key="1">
    <citation type="submission" date="2025-08" db="UniProtKB">
        <authorList>
            <consortium name="Ensembl"/>
        </authorList>
    </citation>
    <scope>IDENTIFICATION</scope>
</reference>
<evidence type="ECO:0000256" key="2">
    <source>
        <dbReference type="ARBA" id="ARBA00007236"/>
    </source>
</evidence>
<dbReference type="GeneTree" id="ENSGT00940000161887"/>
<dbReference type="Gene3D" id="2.10.90.10">
    <property type="entry name" value="Cystine-knot cytokines"/>
    <property type="match status" value="1"/>
</dbReference>
<dbReference type="PRINTS" id="PR01932">
    <property type="entry name" value="INTRLEUKIN17"/>
</dbReference>
<dbReference type="InterPro" id="IPR020440">
    <property type="entry name" value="IL-17_chr"/>
</dbReference>
<feature type="signal peptide" evidence="6">
    <location>
        <begin position="1"/>
        <end position="27"/>
    </location>
</feature>
<evidence type="ECO:0000256" key="5">
    <source>
        <dbReference type="ARBA" id="ARBA00022729"/>
    </source>
</evidence>
<accession>A0A7M4EH51</accession>
<comment type="subcellular location">
    <subcellularLocation>
        <location evidence="1">Secreted</location>
    </subcellularLocation>
</comment>
<dbReference type="GO" id="GO:0005615">
    <property type="term" value="C:extracellular space"/>
    <property type="evidence" value="ECO:0007669"/>
    <property type="project" value="UniProtKB-KW"/>
</dbReference>
<dbReference type="InterPro" id="IPR029034">
    <property type="entry name" value="Cystine-knot_cytokine"/>
</dbReference>
<keyword evidence="3" id="KW-0202">Cytokine</keyword>